<feature type="active site" description="Proton donor/acceptor" evidence="9">
    <location>
        <position position="198"/>
    </location>
</feature>
<dbReference type="GO" id="GO:0016746">
    <property type="term" value="F:acyltransferase activity"/>
    <property type="evidence" value="ECO:0007669"/>
    <property type="project" value="UniProtKB-KW"/>
</dbReference>
<keyword evidence="5" id="KW-0378">Hydrolase</keyword>
<evidence type="ECO:0000256" key="10">
    <source>
        <dbReference type="SAM" id="MobiDB-lite"/>
    </source>
</evidence>
<protein>
    <submittedName>
        <fullName evidence="13">L,D-transpeptidase</fullName>
        <ecNumber evidence="13">2.3.2.-</ecNumber>
    </submittedName>
</protein>
<evidence type="ECO:0000256" key="6">
    <source>
        <dbReference type="ARBA" id="ARBA00022960"/>
    </source>
</evidence>
<evidence type="ECO:0000313" key="14">
    <source>
        <dbReference type="Proteomes" id="UP001596016"/>
    </source>
</evidence>
<comment type="caution">
    <text evidence="13">The sequence shown here is derived from an EMBL/GenBank/DDBJ whole genome shotgun (WGS) entry which is preliminary data.</text>
</comment>
<dbReference type="EMBL" id="JBHSLL010000025">
    <property type="protein sequence ID" value="MFC5386304.1"/>
    <property type="molecule type" value="Genomic_DNA"/>
</dbReference>
<keyword evidence="11" id="KW-0732">Signal</keyword>
<evidence type="ECO:0000256" key="7">
    <source>
        <dbReference type="ARBA" id="ARBA00022984"/>
    </source>
</evidence>
<comment type="pathway">
    <text evidence="1 9">Cell wall biogenesis; peptidoglycan biosynthesis.</text>
</comment>
<feature type="domain" description="L,D-TPase catalytic" evidence="12">
    <location>
        <begin position="101"/>
        <end position="238"/>
    </location>
</feature>
<dbReference type="InterPro" id="IPR050979">
    <property type="entry name" value="LD-transpeptidase"/>
</dbReference>
<keyword evidence="8 9" id="KW-0961">Cell wall biogenesis/degradation</keyword>
<keyword evidence="6 9" id="KW-0133">Cell shape</keyword>
<dbReference type="Gene3D" id="2.40.440.10">
    <property type="entry name" value="L,D-transpeptidase catalytic domain-like"/>
    <property type="match status" value="1"/>
</dbReference>
<dbReference type="RefSeq" id="WP_378229205.1">
    <property type="nucleotide sequence ID" value="NZ_JBHSLL010000025.1"/>
</dbReference>
<evidence type="ECO:0000256" key="1">
    <source>
        <dbReference type="ARBA" id="ARBA00004752"/>
    </source>
</evidence>
<comment type="similarity">
    <text evidence="2">Belongs to the YkuD family.</text>
</comment>
<dbReference type="InterPro" id="IPR038063">
    <property type="entry name" value="Transpep_catalytic_dom"/>
</dbReference>
<dbReference type="EC" id="2.3.2.-" evidence="13"/>
<evidence type="ECO:0000259" key="12">
    <source>
        <dbReference type="PROSITE" id="PS52029"/>
    </source>
</evidence>
<evidence type="ECO:0000256" key="9">
    <source>
        <dbReference type="PROSITE-ProRule" id="PRU01373"/>
    </source>
</evidence>
<keyword evidence="14" id="KW-1185">Reference proteome</keyword>
<evidence type="ECO:0000256" key="8">
    <source>
        <dbReference type="ARBA" id="ARBA00023316"/>
    </source>
</evidence>
<proteinExistence type="inferred from homology"/>
<dbReference type="PROSITE" id="PS52029">
    <property type="entry name" value="LD_TPASE"/>
    <property type="match status" value="1"/>
</dbReference>
<feature type="signal peptide" evidence="11">
    <location>
        <begin position="1"/>
        <end position="30"/>
    </location>
</feature>
<feature type="region of interest" description="Disordered" evidence="10">
    <location>
        <begin position="34"/>
        <end position="77"/>
    </location>
</feature>
<evidence type="ECO:0000256" key="5">
    <source>
        <dbReference type="ARBA" id="ARBA00022801"/>
    </source>
</evidence>
<dbReference type="Pfam" id="PF03734">
    <property type="entry name" value="YkuD"/>
    <property type="match status" value="1"/>
</dbReference>
<keyword evidence="3" id="KW-0328">Glycosyltransferase</keyword>
<evidence type="ECO:0000256" key="2">
    <source>
        <dbReference type="ARBA" id="ARBA00005992"/>
    </source>
</evidence>
<dbReference type="SUPFAM" id="SSF141523">
    <property type="entry name" value="L,D-transpeptidase catalytic domain-like"/>
    <property type="match status" value="1"/>
</dbReference>
<feature type="chain" id="PRO_5045653305" evidence="11">
    <location>
        <begin position="31"/>
        <end position="238"/>
    </location>
</feature>
<dbReference type="Proteomes" id="UP001596016">
    <property type="component" value="Unassembled WGS sequence"/>
</dbReference>
<keyword evidence="13" id="KW-0012">Acyltransferase</keyword>
<keyword evidence="4 13" id="KW-0808">Transferase</keyword>
<sequence>MTDITCNAKRRSLQGAFSALALLACAGLTACSTTKTTPTPPGLSPVEPAAAAQNQSQALVTPPRHGPRPNERFPLPDQDISQIPEKFHRQMVNYQSEYPTGTIIVDPASRFLYLVQPNGKALRYGVAVGAAGRSFSGIADLAWKQEWPRWRPTDSMIARSPEQYKKFENGVEGGPQNPLGARALYLFQDGKDTYYRIHGTNQPGSIGKAVSAGCIRMLNIDVIDLYQRVRTGSKVVVL</sequence>
<feature type="active site" description="Nucleophile" evidence="9">
    <location>
        <position position="214"/>
    </location>
</feature>
<dbReference type="CDD" id="cd16913">
    <property type="entry name" value="YkuD_like"/>
    <property type="match status" value="1"/>
</dbReference>
<dbReference type="PANTHER" id="PTHR30582:SF24">
    <property type="entry name" value="L,D-TRANSPEPTIDASE ERFK_SRFK-RELATED"/>
    <property type="match status" value="1"/>
</dbReference>
<name>A0ABW0GXA6_9HYPH</name>
<evidence type="ECO:0000256" key="11">
    <source>
        <dbReference type="SAM" id="SignalP"/>
    </source>
</evidence>
<accession>A0ABW0GXA6</accession>
<gene>
    <name evidence="13" type="ORF">ACFPLB_10035</name>
</gene>
<evidence type="ECO:0000313" key="13">
    <source>
        <dbReference type="EMBL" id="MFC5386304.1"/>
    </source>
</evidence>
<organism evidence="13 14">
    <name type="scientific">Aquamicrobium segne</name>
    <dbReference type="NCBI Taxonomy" id="469547"/>
    <lineage>
        <taxon>Bacteria</taxon>
        <taxon>Pseudomonadati</taxon>
        <taxon>Pseudomonadota</taxon>
        <taxon>Alphaproteobacteria</taxon>
        <taxon>Hyphomicrobiales</taxon>
        <taxon>Phyllobacteriaceae</taxon>
        <taxon>Aquamicrobium</taxon>
    </lineage>
</organism>
<keyword evidence="7 9" id="KW-0573">Peptidoglycan synthesis</keyword>
<evidence type="ECO:0000256" key="3">
    <source>
        <dbReference type="ARBA" id="ARBA00022676"/>
    </source>
</evidence>
<reference evidence="14" key="1">
    <citation type="journal article" date="2019" name="Int. J. Syst. Evol. Microbiol.">
        <title>The Global Catalogue of Microorganisms (GCM) 10K type strain sequencing project: providing services to taxonomists for standard genome sequencing and annotation.</title>
        <authorList>
            <consortium name="The Broad Institute Genomics Platform"/>
            <consortium name="The Broad Institute Genome Sequencing Center for Infectious Disease"/>
            <person name="Wu L."/>
            <person name="Ma J."/>
        </authorList>
    </citation>
    <scope>NUCLEOTIDE SEQUENCE [LARGE SCALE GENOMIC DNA]</scope>
    <source>
        <strain evidence="14">CGMCC 4.1415</strain>
    </source>
</reference>
<evidence type="ECO:0000256" key="4">
    <source>
        <dbReference type="ARBA" id="ARBA00022679"/>
    </source>
</evidence>
<dbReference type="InterPro" id="IPR005490">
    <property type="entry name" value="LD_TPept_cat_dom"/>
</dbReference>
<dbReference type="PANTHER" id="PTHR30582">
    <property type="entry name" value="L,D-TRANSPEPTIDASE"/>
    <property type="match status" value="1"/>
</dbReference>